<dbReference type="OrthoDB" id="10508519at2759"/>
<feature type="region of interest" description="Disordered" evidence="1">
    <location>
        <begin position="1"/>
        <end position="25"/>
    </location>
</feature>
<dbReference type="AlphaFoldDB" id="A0A0V1KLS9"/>
<proteinExistence type="predicted"/>
<dbReference type="Proteomes" id="UP000054721">
    <property type="component" value="Unassembled WGS sequence"/>
</dbReference>
<keyword evidence="3" id="KW-1185">Reference proteome</keyword>
<dbReference type="EMBL" id="JYDW01000442">
    <property type="protein sequence ID" value="KRZ48250.1"/>
    <property type="molecule type" value="Genomic_DNA"/>
</dbReference>
<evidence type="ECO:0000256" key="1">
    <source>
        <dbReference type="SAM" id="MobiDB-lite"/>
    </source>
</evidence>
<sequence length="61" mass="6431">MSAGCAVNSSSNNSKATARTESNRSVTARHYCHEDVLVDVLPQSPTLLDSLTTELPVALAT</sequence>
<organism evidence="2 3">
    <name type="scientific">Trichinella nativa</name>
    <dbReference type="NCBI Taxonomy" id="6335"/>
    <lineage>
        <taxon>Eukaryota</taxon>
        <taxon>Metazoa</taxon>
        <taxon>Ecdysozoa</taxon>
        <taxon>Nematoda</taxon>
        <taxon>Enoplea</taxon>
        <taxon>Dorylaimia</taxon>
        <taxon>Trichinellida</taxon>
        <taxon>Trichinellidae</taxon>
        <taxon>Trichinella</taxon>
    </lineage>
</organism>
<evidence type="ECO:0000313" key="2">
    <source>
        <dbReference type="EMBL" id="KRZ48250.1"/>
    </source>
</evidence>
<reference evidence="2 3" key="1">
    <citation type="submission" date="2015-05" db="EMBL/GenBank/DDBJ databases">
        <title>Evolution of Trichinella species and genotypes.</title>
        <authorList>
            <person name="Korhonen P.K."/>
            <person name="Edoardo P."/>
            <person name="Giuseppe L.R."/>
            <person name="Gasser R.B."/>
        </authorList>
    </citation>
    <scope>NUCLEOTIDE SEQUENCE [LARGE SCALE GENOMIC DNA]</scope>
    <source>
        <strain evidence="2">ISS10</strain>
    </source>
</reference>
<feature type="compositionally biased region" description="Polar residues" evidence="1">
    <location>
        <begin position="7"/>
        <end position="25"/>
    </location>
</feature>
<protein>
    <submittedName>
        <fullName evidence="2">Uncharacterized protein</fullName>
    </submittedName>
</protein>
<evidence type="ECO:0000313" key="3">
    <source>
        <dbReference type="Proteomes" id="UP000054721"/>
    </source>
</evidence>
<accession>A0A0V1KLS9</accession>
<comment type="caution">
    <text evidence="2">The sequence shown here is derived from an EMBL/GenBank/DDBJ whole genome shotgun (WGS) entry which is preliminary data.</text>
</comment>
<name>A0A0V1KLS9_9BILA</name>
<gene>
    <name evidence="2" type="ORF">T02_4994</name>
</gene>